<reference evidence="5" key="1">
    <citation type="submission" date="2020-01" db="EMBL/GenBank/DDBJ databases">
        <title>Genome sequence of Kobresia littledalei, the first chromosome-level genome in the family Cyperaceae.</title>
        <authorList>
            <person name="Qu G."/>
        </authorList>
    </citation>
    <scope>NUCLEOTIDE SEQUENCE</scope>
    <source>
        <strain evidence="5">C.B.Clarke</strain>
        <tissue evidence="5">Leaf</tissue>
    </source>
</reference>
<dbReference type="Gene3D" id="1.25.40.10">
    <property type="entry name" value="Tetratricopeptide repeat domain"/>
    <property type="match status" value="3"/>
</dbReference>
<dbReference type="EMBL" id="SWLB01000003">
    <property type="protein sequence ID" value="KAF3339614.1"/>
    <property type="molecule type" value="Genomic_DNA"/>
</dbReference>
<dbReference type="OrthoDB" id="615176at2759"/>
<dbReference type="InterPro" id="IPR044534">
    <property type="entry name" value="TTL1-4"/>
</dbReference>
<dbReference type="Proteomes" id="UP000623129">
    <property type="component" value="Unassembled WGS sequence"/>
</dbReference>
<feature type="repeat" description="TPR" evidence="3">
    <location>
        <begin position="283"/>
        <end position="316"/>
    </location>
</feature>
<accession>A0A833W0Y1</accession>
<evidence type="ECO:0000256" key="2">
    <source>
        <dbReference type="ARBA" id="ARBA00022803"/>
    </source>
</evidence>
<proteinExistence type="predicted"/>
<organism evidence="5 6">
    <name type="scientific">Carex littledalei</name>
    <dbReference type="NCBI Taxonomy" id="544730"/>
    <lineage>
        <taxon>Eukaryota</taxon>
        <taxon>Viridiplantae</taxon>
        <taxon>Streptophyta</taxon>
        <taxon>Embryophyta</taxon>
        <taxon>Tracheophyta</taxon>
        <taxon>Spermatophyta</taxon>
        <taxon>Magnoliopsida</taxon>
        <taxon>Liliopsida</taxon>
        <taxon>Poales</taxon>
        <taxon>Cyperaceae</taxon>
        <taxon>Cyperoideae</taxon>
        <taxon>Cariceae</taxon>
        <taxon>Carex</taxon>
        <taxon>Carex subgen. Euthyceras</taxon>
    </lineage>
</organism>
<protein>
    <submittedName>
        <fullName evidence="5">TPR repeat-containing thioredoxin TTL1-like protein</fullName>
    </submittedName>
</protein>
<sequence>MSANGRLSTWKETVQDGDDAFNKRQYREALREYDKAVHMKPRNVNLKIARAETLVYLGRLGAIDSAEFYLLRASQPYREALRVKIAKAKDHLVKGEKARKEDNWIAAIREIDAMITEGADSSQLIMAFRAEMLLRLGNLDQAEGTIRRAFELDSMLLHIRLSKFLGMPLEAYLWAVTAQIEMALGRGETAVEAAEKARRIDHLNDEISAIHTHVRLIHTGNTHYYSGDYLKALEKYTVGLKYALKYTGDYLLINLAACHWHLEMWENCIEICNQVLQIQPDNGNVLAQRADSYAKLEKWAESVKDYEAAIKIYPGNEKIIEGLKESQAALNKSQVTELAETEVEAQAAVKEPQVTELSETPVEAQDAVKEPQVTELSETPVEAQAAVQDSQVTELSETPVEAQVAVKEPQVTELVETEVEAQAAVKEPQVTELSETPVEAQDAVKEPQVTELSETPVEAQAAVQDSQVTELSETPVEAQDAVKEPQVTELSETPVEAQAAVKESQVTELSETPVESQVAVKESQVGDVSED</sequence>
<dbReference type="AlphaFoldDB" id="A0A833W0Y1"/>
<dbReference type="InterPro" id="IPR011990">
    <property type="entry name" value="TPR-like_helical_dom_sf"/>
</dbReference>
<keyword evidence="6" id="KW-1185">Reference proteome</keyword>
<dbReference type="Pfam" id="PF07719">
    <property type="entry name" value="TPR_2"/>
    <property type="match status" value="1"/>
</dbReference>
<keyword evidence="2 3" id="KW-0802">TPR repeat</keyword>
<comment type="caution">
    <text evidence="5">The sequence shown here is derived from an EMBL/GenBank/DDBJ whole genome shotgun (WGS) entry which is preliminary data.</text>
</comment>
<feature type="compositionally biased region" description="Polar residues" evidence="4">
    <location>
        <begin position="504"/>
        <end position="515"/>
    </location>
</feature>
<dbReference type="InterPro" id="IPR019734">
    <property type="entry name" value="TPR_rpt"/>
</dbReference>
<dbReference type="PROSITE" id="PS50005">
    <property type="entry name" value="TPR"/>
    <property type="match status" value="1"/>
</dbReference>
<dbReference type="InterPro" id="IPR013105">
    <property type="entry name" value="TPR_2"/>
</dbReference>
<dbReference type="PANTHER" id="PTHR46050">
    <property type="entry name" value="TPR REPEAT-CONTAINING THIOREDOXIN"/>
    <property type="match status" value="1"/>
</dbReference>
<dbReference type="GO" id="GO:0005737">
    <property type="term" value="C:cytoplasm"/>
    <property type="evidence" value="ECO:0007669"/>
    <property type="project" value="TreeGrafter"/>
</dbReference>
<evidence type="ECO:0000256" key="1">
    <source>
        <dbReference type="ARBA" id="ARBA00022737"/>
    </source>
</evidence>
<name>A0A833W0Y1_9POAL</name>
<dbReference type="SMART" id="SM00028">
    <property type="entry name" value="TPR"/>
    <property type="match status" value="5"/>
</dbReference>
<evidence type="ECO:0000256" key="4">
    <source>
        <dbReference type="SAM" id="MobiDB-lite"/>
    </source>
</evidence>
<dbReference type="PANTHER" id="PTHR46050:SF29">
    <property type="entry name" value="TPR REPEAT-CONTAINING THIOREDOXIN TTL4"/>
    <property type="match status" value="1"/>
</dbReference>
<evidence type="ECO:0000256" key="3">
    <source>
        <dbReference type="PROSITE-ProRule" id="PRU00339"/>
    </source>
</evidence>
<dbReference type="Pfam" id="PF13432">
    <property type="entry name" value="TPR_16"/>
    <property type="match status" value="1"/>
</dbReference>
<feature type="region of interest" description="Disordered" evidence="4">
    <location>
        <begin position="455"/>
        <end position="531"/>
    </location>
</feature>
<evidence type="ECO:0000313" key="6">
    <source>
        <dbReference type="Proteomes" id="UP000623129"/>
    </source>
</evidence>
<dbReference type="SUPFAM" id="SSF48452">
    <property type="entry name" value="TPR-like"/>
    <property type="match status" value="2"/>
</dbReference>
<keyword evidence="1" id="KW-0677">Repeat</keyword>
<evidence type="ECO:0000313" key="5">
    <source>
        <dbReference type="EMBL" id="KAF3339614.1"/>
    </source>
</evidence>
<gene>
    <name evidence="5" type="ORF">FCM35_KLT15385</name>
</gene>
<feature type="compositionally biased region" description="Polar residues" evidence="4">
    <location>
        <begin position="463"/>
        <end position="472"/>
    </location>
</feature>